<evidence type="ECO:0000256" key="1">
    <source>
        <dbReference type="SAM" id="Phobius"/>
    </source>
</evidence>
<gene>
    <name evidence="2" type="ORF">H9Q16_01065</name>
</gene>
<sequence length="179" mass="20268">MIRTLTSYLRQFRRDEDGSALVVEFVIFTPLIIGCFLMGVEMGLYSMRHMFLDRGLDLTVRYVRLNTNTPMTHPQLKDMICRNAGFIDDCDTTLRLEMQPLNPRAFAAFDPQPDCIDLSQPVEPERGFTLGESHELMILRACVKFKPVFATTGLGYAFDDDGSGRVRMISSAAFVQEPS</sequence>
<dbReference type="PROSITE" id="PS51257">
    <property type="entry name" value="PROKAR_LIPOPROTEIN"/>
    <property type="match status" value="1"/>
</dbReference>
<keyword evidence="1" id="KW-1133">Transmembrane helix</keyword>
<feature type="transmembrane region" description="Helical" evidence="1">
    <location>
        <begin position="20"/>
        <end position="40"/>
    </location>
</feature>
<reference evidence="2" key="1">
    <citation type="submission" date="2020-08" db="EMBL/GenBank/DDBJ databases">
        <title>Sulfitobacter aestuariivivens sp. nov., isolated from a tidal flat.</title>
        <authorList>
            <person name="Park S."/>
            <person name="Yoon J.-H."/>
        </authorList>
    </citation>
    <scope>NUCLEOTIDE SEQUENCE</scope>
    <source>
        <strain evidence="2">TSTF-M16</strain>
    </source>
</reference>
<organism evidence="2 3">
    <name type="scientific">Sulfitobacter aestuariivivens</name>
    <dbReference type="NCBI Taxonomy" id="2766981"/>
    <lineage>
        <taxon>Bacteria</taxon>
        <taxon>Pseudomonadati</taxon>
        <taxon>Pseudomonadota</taxon>
        <taxon>Alphaproteobacteria</taxon>
        <taxon>Rhodobacterales</taxon>
        <taxon>Roseobacteraceae</taxon>
        <taxon>Sulfitobacter</taxon>
    </lineage>
</organism>
<keyword evidence="1" id="KW-0812">Transmembrane</keyword>
<keyword evidence="1" id="KW-0472">Membrane</keyword>
<name>A0A927CZY7_9RHOB</name>
<accession>A0A927CZY7</accession>
<comment type="caution">
    <text evidence="2">The sequence shown here is derived from an EMBL/GenBank/DDBJ whole genome shotgun (WGS) entry which is preliminary data.</text>
</comment>
<dbReference type="Proteomes" id="UP000635142">
    <property type="component" value="Unassembled WGS sequence"/>
</dbReference>
<evidence type="ECO:0000313" key="3">
    <source>
        <dbReference type="Proteomes" id="UP000635142"/>
    </source>
</evidence>
<protein>
    <submittedName>
        <fullName evidence="2">Pilus assembly protein</fullName>
    </submittedName>
</protein>
<dbReference type="RefSeq" id="WP_191073536.1">
    <property type="nucleotide sequence ID" value="NZ_JACTAG010000001.1"/>
</dbReference>
<evidence type="ECO:0000313" key="2">
    <source>
        <dbReference type="EMBL" id="MBD3662505.1"/>
    </source>
</evidence>
<keyword evidence="3" id="KW-1185">Reference proteome</keyword>
<dbReference type="AlphaFoldDB" id="A0A927CZY7"/>
<dbReference type="EMBL" id="JACTAG010000001">
    <property type="protein sequence ID" value="MBD3662505.1"/>
    <property type="molecule type" value="Genomic_DNA"/>
</dbReference>
<proteinExistence type="predicted"/>